<dbReference type="Proteomes" id="UP001457282">
    <property type="component" value="Unassembled WGS sequence"/>
</dbReference>
<dbReference type="EMBL" id="JBEDUW010000005">
    <property type="protein sequence ID" value="KAK9926294.1"/>
    <property type="molecule type" value="Genomic_DNA"/>
</dbReference>
<reference evidence="1 2" key="1">
    <citation type="journal article" date="2023" name="G3 (Bethesda)">
        <title>A chromosome-length genome assembly and annotation of blackberry (Rubus argutus, cv. 'Hillquist').</title>
        <authorList>
            <person name="Bruna T."/>
            <person name="Aryal R."/>
            <person name="Dudchenko O."/>
            <person name="Sargent D.J."/>
            <person name="Mead D."/>
            <person name="Buti M."/>
            <person name="Cavallini A."/>
            <person name="Hytonen T."/>
            <person name="Andres J."/>
            <person name="Pham M."/>
            <person name="Weisz D."/>
            <person name="Mascagni F."/>
            <person name="Usai G."/>
            <person name="Natali L."/>
            <person name="Bassil N."/>
            <person name="Fernandez G.E."/>
            <person name="Lomsadze A."/>
            <person name="Armour M."/>
            <person name="Olukolu B."/>
            <person name="Poorten T."/>
            <person name="Britton C."/>
            <person name="Davik J."/>
            <person name="Ashrafi H."/>
            <person name="Aiden E.L."/>
            <person name="Borodovsky M."/>
            <person name="Worthington M."/>
        </authorList>
    </citation>
    <scope>NUCLEOTIDE SEQUENCE [LARGE SCALE GENOMIC DNA]</scope>
    <source>
        <strain evidence="1">PI 553951</strain>
    </source>
</reference>
<sequence length="96" mass="10776">MLSIEAGECTTYLNEQNIKGVHSCSQQEGKNHDLLKQSLLLFRGQLHNEQKRQLVAVKLFRSHEQAGCQAFDQELMMVAGPESCGTDANAYLLPER</sequence>
<name>A0AAW1WRL2_RUBAR</name>
<dbReference type="AlphaFoldDB" id="A0AAW1WRL2"/>
<accession>A0AAW1WRL2</accession>
<evidence type="ECO:0000313" key="2">
    <source>
        <dbReference type="Proteomes" id="UP001457282"/>
    </source>
</evidence>
<evidence type="ECO:0000313" key="1">
    <source>
        <dbReference type="EMBL" id="KAK9926294.1"/>
    </source>
</evidence>
<proteinExistence type="predicted"/>
<comment type="caution">
    <text evidence="1">The sequence shown here is derived from an EMBL/GenBank/DDBJ whole genome shotgun (WGS) entry which is preliminary data.</text>
</comment>
<protein>
    <submittedName>
        <fullName evidence="1">Uncharacterized protein</fullName>
    </submittedName>
</protein>
<organism evidence="1 2">
    <name type="scientific">Rubus argutus</name>
    <name type="common">Southern blackberry</name>
    <dbReference type="NCBI Taxonomy" id="59490"/>
    <lineage>
        <taxon>Eukaryota</taxon>
        <taxon>Viridiplantae</taxon>
        <taxon>Streptophyta</taxon>
        <taxon>Embryophyta</taxon>
        <taxon>Tracheophyta</taxon>
        <taxon>Spermatophyta</taxon>
        <taxon>Magnoliopsida</taxon>
        <taxon>eudicotyledons</taxon>
        <taxon>Gunneridae</taxon>
        <taxon>Pentapetalae</taxon>
        <taxon>rosids</taxon>
        <taxon>fabids</taxon>
        <taxon>Rosales</taxon>
        <taxon>Rosaceae</taxon>
        <taxon>Rosoideae</taxon>
        <taxon>Rosoideae incertae sedis</taxon>
        <taxon>Rubus</taxon>
    </lineage>
</organism>
<keyword evidence="2" id="KW-1185">Reference proteome</keyword>
<gene>
    <name evidence="1" type="ORF">M0R45_023532</name>
</gene>